<name>A0A1V6SJM9_9EURO</name>
<evidence type="ECO:0000256" key="8">
    <source>
        <dbReference type="ARBA" id="ARBA00022723"/>
    </source>
</evidence>
<dbReference type="OrthoDB" id="5985073at2759"/>
<dbReference type="SMART" id="SM00747">
    <property type="entry name" value="CFEM"/>
    <property type="match status" value="2"/>
</dbReference>
<feature type="region of interest" description="Disordered" evidence="16">
    <location>
        <begin position="602"/>
        <end position="625"/>
    </location>
</feature>
<keyword evidence="14" id="KW-0449">Lipoprotein</keyword>
<keyword evidence="13" id="KW-0325">Glycoprotein</keyword>
<dbReference type="SUPFAM" id="SSF54106">
    <property type="entry name" value="LysM domain"/>
    <property type="match status" value="1"/>
</dbReference>
<keyword evidence="4" id="KW-1003">Cell membrane</keyword>
<proteinExistence type="inferred from homology"/>
<evidence type="ECO:0000256" key="14">
    <source>
        <dbReference type="ARBA" id="ARBA00023288"/>
    </source>
</evidence>
<comment type="caution">
    <text evidence="15">Lacks conserved residue(s) required for the propagation of feature annotation.</text>
</comment>
<feature type="domain" description="CFEM" evidence="19">
    <location>
        <begin position="723"/>
        <end position="811"/>
    </location>
</feature>
<evidence type="ECO:0000256" key="6">
    <source>
        <dbReference type="ARBA" id="ARBA00022617"/>
    </source>
</evidence>
<dbReference type="PROSITE" id="PS52012">
    <property type="entry name" value="CFEM"/>
    <property type="match status" value="2"/>
</dbReference>
<dbReference type="PROSITE" id="PS51782">
    <property type="entry name" value="LYSM"/>
    <property type="match status" value="3"/>
</dbReference>
<evidence type="ECO:0000256" key="13">
    <source>
        <dbReference type="ARBA" id="ARBA00023180"/>
    </source>
</evidence>
<reference evidence="21" key="1">
    <citation type="journal article" date="2017" name="Nat. Microbiol.">
        <title>Global analysis of biosynthetic gene clusters reveals vast potential of secondary metabolite production in Penicillium species.</title>
        <authorList>
            <person name="Nielsen J.C."/>
            <person name="Grijseels S."/>
            <person name="Prigent S."/>
            <person name="Ji B."/>
            <person name="Dainat J."/>
            <person name="Nielsen K.F."/>
            <person name="Frisvad J.C."/>
            <person name="Workman M."/>
            <person name="Nielsen J."/>
        </authorList>
    </citation>
    <scope>NUCLEOTIDE SEQUENCE [LARGE SCALE GENOMIC DNA]</scope>
    <source>
        <strain evidence="21">IBT 24891</strain>
    </source>
</reference>
<evidence type="ECO:0000313" key="20">
    <source>
        <dbReference type="EMBL" id="OQE13960.1"/>
    </source>
</evidence>
<dbReference type="EMBL" id="MLKD01000040">
    <property type="protein sequence ID" value="OQE13960.1"/>
    <property type="molecule type" value="Genomic_DNA"/>
</dbReference>
<keyword evidence="9 17" id="KW-0732">Signal</keyword>
<evidence type="ECO:0000256" key="17">
    <source>
        <dbReference type="SAM" id="SignalP"/>
    </source>
</evidence>
<accession>A0A1V6SJM9</accession>
<dbReference type="InterPro" id="IPR036779">
    <property type="entry name" value="LysM_dom_sf"/>
</dbReference>
<dbReference type="InterPro" id="IPR008427">
    <property type="entry name" value="Extracellular_membr_CFEM_dom"/>
</dbReference>
<evidence type="ECO:0000256" key="4">
    <source>
        <dbReference type="ARBA" id="ARBA00022475"/>
    </source>
</evidence>
<dbReference type="Pfam" id="PF01476">
    <property type="entry name" value="LysM"/>
    <property type="match status" value="1"/>
</dbReference>
<evidence type="ECO:0000256" key="7">
    <source>
        <dbReference type="ARBA" id="ARBA00022622"/>
    </source>
</evidence>
<dbReference type="GO" id="GO:0098552">
    <property type="term" value="C:side of membrane"/>
    <property type="evidence" value="ECO:0007669"/>
    <property type="project" value="UniProtKB-KW"/>
</dbReference>
<keyword evidence="7" id="KW-0336">GPI-anchor</keyword>
<evidence type="ECO:0000256" key="11">
    <source>
        <dbReference type="ARBA" id="ARBA00023136"/>
    </source>
</evidence>
<dbReference type="Gene3D" id="3.10.350.10">
    <property type="entry name" value="LysM domain"/>
    <property type="match status" value="2"/>
</dbReference>
<evidence type="ECO:0008006" key="22">
    <source>
        <dbReference type="Google" id="ProtNLM"/>
    </source>
</evidence>
<evidence type="ECO:0000313" key="21">
    <source>
        <dbReference type="Proteomes" id="UP000191285"/>
    </source>
</evidence>
<keyword evidence="11" id="KW-0472">Membrane</keyword>
<keyword evidence="12 15" id="KW-1015">Disulfide bond</keyword>
<comment type="subcellular location">
    <subcellularLocation>
        <location evidence="1">Cell membrane</location>
        <topology evidence="1">Lipid-anchor</topology>
        <topology evidence="1">GPI-anchor</topology>
    </subcellularLocation>
    <subcellularLocation>
        <location evidence="2">Secreted</location>
    </subcellularLocation>
</comment>
<dbReference type="SMART" id="SM00257">
    <property type="entry name" value="LysM"/>
    <property type="match status" value="3"/>
</dbReference>
<dbReference type="PANTHER" id="PTHR37928">
    <property type="entry name" value="CFEM DOMAIN PROTEIN (AFU_ORTHOLOGUE AFUA_6G14090)"/>
    <property type="match status" value="1"/>
</dbReference>
<feature type="disulfide bond" evidence="15">
    <location>
        <begin position="670"/>
        <end position="703"/>
    </location>
</feature>
<evidence type="ECO:0000256" key="2">
    <source>
        <dbReference type="ARBA" id="ARBA00004613"/>
    </source>
</evidence>
<evidence type="ECO:0000259" key="18">
    <source>
        <dbReference type="PROSITE" id="PS51782"/>
    </source>
</evidence>
<dbReference type="InterPro" id="IPR051735">
    <property type="entry name" value="CFEM_domain"/>
</dbReference>
<feature type="chain" id="PRO_5012551298" description="LysM domain-containing protein" evidence="17">
    <location>
        <begin position="19"/>
        <end position="811"/>
    </location>
</feature>
<keyword evidence="6 15" id="KW-0349">Heme</keyword>
<dbReference type="GO" id="GO:0005886">
    <property type="term" value="C:plasma membrane"/>
    <property type="evidence" value="ECO:0007669"/>
    <property type="project" value="UniProtKB-SubCell"/>
</dbReference>
<evidence type="ECO:0000259" key="19">
    <source>
        <dbReference type="PROSITE" id="PS52012"/>
    </source>
</evidence>
<dbReference type="GO" id="GO:0046872">
    <property type="term" value="F:metal ion binding"/>
    <property type="evidence" value="ECO:0007669"/>
    <property type="project" value="UniProtKB-UniRule"/>
</dbReference>
<dbReference type="InterPro" id="IPR018392">
    <property type="entry name" value="LysM"/>
</dbReference>
<protein>
    <recommendedName>
        <fullName evidence="22">LysM domain-containing protein</fullName>
    </recommendedName>
</protein>
<dbReference type="Pfam" id="PF05730">
    <property type="entry name" value="CFEM"/>
    <property type="match status" value="2"/>
</dbReference>
<keyword evidence="8 15" id="KW-0479">Metal-binding</keyword>
<feature type="disulfide bond" evidence="15">
    <location>
        <begin position="762"/>
        <end position="769"/>
    </location>
</feature>
<feature type="disulfide bond" evidence="15">
    <location>
        <begin position="771"/>
        <end position="804"/>
    </location>
</feature>
<evidence type="ECO:0000256" key="5">
    <source>
        <dbReference type="ARBA" id="ARBA00022525"/>
    </source>
</evidence>
<evidence type="ECO:0000256" key="1">
    <source>
        <dbReference type="ARBA" id="ARBA00004609"/>
    </source>
</evidence>
<feature type="domain" description="LysM" evidence="18">
    <location>
        <begin position="356"/>
        <end position="402"/>
    </location>
</feature>
<keyword evidence="21" id="KW-1185">Reference proteome</keyword>
<feature type="domain" description="LysM" evidence="18">
    <location>
        <begin position="273"/>
        <end position="321"/>
    </location>
</feature>
<comment type="caution">
    <text evidence="20">The sequence shown here is derived from an EMBL/GenBank/DDBJ whole genome shotgun (WGS) entry which is preliminary data.</text>
</comment>
<feature type="signal peptide" evidence="17">
    <location>
        <begin position="1"/>
        <end position="18"/>
    </location>
</feature>
<feature type="binding site" description="axial binding residue" evidence="15">
    <location>
        <position position="766"/>
    </location>
    <ligand>
        <name>heme</name>
        <dbReference type="ChEBI" id="CHEBI:30413"/>
    </ligand>
    <ligandPart>
        <name>Fe</name>
        <dbReference type="ChEBI" id="CHEBI:18248"/>
    </ligandPart>
</feature>
<feature type="domain" description="CFEM" evidence="19">
    <location>
        <begin position="616"/>
        <end position="732"/>
    </location>
</feature>
<dbReference type="AlphaFoldDB" id="A0A1V6SJM9"/>
<organism evidence="20 21">
    <name type="scientific">Penicillium steckii</name>
    <dbReference type="NCBI Taxonomy" id="303698"/>
    <lineage>
        <taxon>Eukaryota</taxon>
        <taxon>Fungi</taxon>
        <taxon>Dikarya</taxon>
        <taxon>Ascomycota</taxon>
        <taxon>Pezizomycotina</taxon>
        <taxon>Eurotiomycetes</taxon>
        <taxon>Eurotiomycetidae</taxon>
        <taxon>Eurotiales</taxon>
        <taxon>Aspergillaceae</taxon>
        <taxon>Penicillium</taxon>
    </lineage>
</organism>
<keyword evidence="10 15" id="KW-0408">Iron</keyword>
<comment type="similarity">
    <text evidence="3">Belongs to the RBT5 family.</text>
</comment>
<dbReference type="PANTHER" id="PTHR37928:SF1">
    <property type="entry name" value="CFEM DOMAIN PROTEIN (AFU_ORTHOLOGUE AFUA_6G14090)"/>
    <property type="match status" value="1"/>
</dbReference>
<evidence type="ECO:0000256" key="12">
    <source>
        <dbReference type="ARBA" id="ARBA00023157"/>
    </source>
</evidence>
<keyword evidence="5" id="KW-0964">Secreted</keyword>
<evidence type="ECO:0000256" key="15">
    <source>
        <dbReference type="PROSITE-ProRule" id="PRU01356"/>
    </source>
</evidence>
<feature type="domain" description="LysM" evidence="18">
    <location>
        <begin position="223"/>
        <end position="268"/>
    </location>
</feature>
<dbReference type="CDD" id="cd00118">
    <property type="entry name" value="LysM"/>
    <property type="match status" value="1"/>
</dbReference>
<evidence type="ECO:0000256" key="10">
    <source>
        <dbReference type="ARBA" id="ARBA00023004"/>
    </source>
</evidence>
<dbReference type="Proteomes" id="UP000191285">
    <property type="component" value="Unassembled WGS sequence"/>
</dbReference>
<evidence type="ECO:0000256" key="9">
    <source>
        <dbReference type="ARBA" id="ARBA00022729"/>
    </source>
</evidence>
<sequence length="811" mass="85728">MMARCLAIVSALLMVTQAQQFDGYFFPYEDLGLSDSCFAAVNLSIPCPAWVARYTGLEASSFEVLPAEQLTQLCESSCLLNMQRLRQIISSDCTADDVVVPFGSIAYPPTFMIDRYIYAAGISCQTDPSTHEYCDTIVSSWMANGSTYSSAQNCSECELSVLKRQLESPFGYSDEAAEDFVSLTSSCGATGYDFASPTPYALNATSTGGGSSASATASSSCSGFHTVEKEQSCVTISEARNVSTYGLIASNALDAACNSISEGRTLCLPSTCKTYQLGLSDTCESLISSLDITMAQLLAWNPMINTGCSNLASWIGWYLCASSPSGTINVSAGTAVTTAAPVPTDAQPQTNTDCGTWHEVVKDEDCSTISMKYAISLSDFYFLNPQVDSTCSNLWADTSYCVQAVGNIATYSGYPVKTASYTFTKPASTKYTPTPIATATLQPTASGTIGGCSAYQNAFGSNIANMTYLNACDGWAVVNDVTVAELLRWNPSLSSENCVFEAGYSYCVDAGETITSELPYHYCFAPNTSLIAATSAQPADCSCYIQLREADKSVFNCTMFQSLFDVDMTDVVALNPWISSDCDGIWDALSSDGYEQICVMGSSTPSHPPSTDSGSTGTTTSTGHAYTSTTAAPSLPAISQLPQCGQTCFGNMLSKYSDLGCSTSDPSCLCRNMDFYYGIRDCSNGACGTQVASTVLSFESEYCSSAIAAHSTYPTTVPAEATSTTTTSAPAATTRPTAITDLPTCGQTCFNNMLGKYASLGCTGPDSSCVCQNMNFYYGIRDCANAACGSGDASTVMAFESMYCASATANH</sequence>
<feature type="disulfide bond" evidence="15">
    <location>
        <begin position="661"/>
        <end position="668"/>
    </location>
</feature>
<dbReference type="GO" id="GO:0005576">
    <property type="term" value="C:extracellular region"/>
    <property type="evidence" value="ECO:0007669"/>
    <property type="project" value="UniProtKB-SubCell"/>
</dbReference>
<dbReference type="STRING" id="303698.A0A1V6SJM9"/>
<feature type="binding site" description="axial binding residue" evidence="15">
    <location>
        <position position="665"/>
    </location>
    <ligand>
        <name>heme</name>
        <dbReference type="ChEBI" id="CHEBI:30413"/>
    </ligand>
    <ligandPart>
        <name>Fe</name>
        <dbReference type="ChEBI" id="CHEBI:18248"/>
    </ligandPart>
</feature>
<evidence type="ECO:0000256" key="3">
    <source>
        <dbReference type="ARBA" id="ARBA00010031"/>
    </source>
</evidence>
<evidence type="ECO:0000256" key="16">
    <source>
        <dbReference type="SAM" id="MobiDB-lite"/>
    </source>
</evidence>
<gene>
    <name evidence="20" type="ORF">PENSTE_c040G07912</name>
</gene>